<reference evidence="3 4" key="1">
    <citation type="submission" date="2023-10" db="EMBL/GenBank/DDBJ databases">
        <title>Rubellicoccus peritrichatus gen. nov., sp. nov., isolated from an algae of coral reef tank.</title>
        <authorList>
            <person name="Luo J."/>
        </authorList>
    </citation>
    <scope>NUCLEOTIDE SEQUENCE [LARGE SCALE GENOMIC DNA]</scope>
    <source>
        <strain evidence="3 4">CR14</strain>
    </source>
</reference>
<feature type="transmembrane region" description="Helical" evidence="1">
    <location>
        <begin position="517"/>
        <end position="533"/>
    </location>
</feature>
<keyword evidence="4" id="KW-1185">Reference proteome</keyword>
<evidence type="ECO:0000313" key="3">
    <source>
        <dbReference type="EMBL" id="WOO40682.1"/>
    </source>
</evidence>
<evidence type="ECO:0000313" key="4">
    <source>
        <dbReference type="Proteomes" id="UP001304300"/>
    </source>
</evidence>
<gene>
    <name evidence="3" type="ORF">RZN69_18835</name>
</gene>
<dbReference type="NCBIfam" id="TIGR02595">
    <property type="entry name" value="PEP_CTERM"/>
    <property type="match status" value="1"/>
</dbReference>
<sequence>MNNTGVPDEAVFLNLQGSAVTGTTGTGATLSNNTDYALSDILGTISGAGSGGPTGSVSNLSISSFSGAMFATIGQKIGSSQPATSVVSGRLESTIFGGNNDNNNFDTSYVSSISLPLSYAVKRRSNGTLVPLSSQANQITTNGPAAFTALTQSTSITPNDARISANYNVLNTGGTQLGTLTGTASILSPSNVGTSYHDWTSSNTGIRNTSSLIPWMQTQGPVTVANYNVPLTAPHLPGANIGFGGSSGTSPFGSDDPTNRFLQGQDYSLSAQFTNDMNPGGANAQLTAQGITAGTPGVIMTGGGGSYASGDTGTFNVYITNSQLDNSNGIYGANPQYVILWTDPSAPKDGGNDLAVTTTNTNSLTDRIVGDLLTGINMGWTDSQTQIDTHATSTNTSDKLTGTIFSGSTDLISQLSTGEFIYLLDLQQVPGAITDSTVPLWFGNNIETNELFYNTYGSALADETGAYTLAYSDRLAGGLSPDIFYTPGGQTVDISDLYLEITLNPGDFTFTPVPEPSTYALLLGFGVVGLAWVRRRKK</sequence>
<dbReference type="Proteomes" id="UP001304300">
    <property type="component" value="Chromosome"/>
</dbReference>
<keyword evidence="1" id="KW-1133">Transmembrane helix</keyword>
<proteinExistence type="predicted"/>
<keyword evidence="1" id="KW-0812">Transmembrane</keyword>
<dbReference type="KEGG" id="puo:RZN69_18835"/>
<organism evidence="3 4">
    <name type="scientific">Rubellicoccus peritrichatus</name>
    <dbReference type="NCBI Taxonomy" id="3080537"/>
    <lineage>
        <taxon>Bacteria</taxon>
        <taxon>Pseudomonadati</taxon>
        <taxon>Verrucomicrobiota</taxon>
        <taxon>Opitutia</taxon>
        <taxon>Puniceicoccales</taxon>
        <taxon>Cerasicoccaceae</taxon>
        <taxon>Rubellicoccus</taxon>
    </lineage>
</organism>
<dbReference type="RefSeq" id="WP_317832818.1">
    <property type="nucleotide sequence ID" value="NZ_CP136920.1"/>
</dbReference>
<protein>
    <submittedName>
        <fullName evidence="3">PEP-CTERM sorting domain-containing protein</fullName>
    </submittedName>
</protein>
<accession>A0AAQ3QVB9</accession>
<evidence type="ECO:0000259" key="2">
    <source>
        <dbReference type="Pfam" id="PF07589"/>
    </source>
</evidence>
<name>A0AAQ3QVB9_9BACT</name>
<dbReference type="Pfam" id="PF07589">
    <property type="entry name" value="PEP-CTERM"/>
    <property type="match status" value="1"/>
</dbReference>
<dbReference type="InterPro" id="IPR013424">
    <property type="entry name" value="Ice-binding_C"/>
</dbReference>
<dbReference type="EMBL" id="CP136920">
    <property type="protein sequence ID" value="WOO40682.1"/>
    <property type="molecule type" value="Genomic_DNA"/>
</dbReference>
<keyword evidence="1" id="KW-0472">Membrane</keyword>
<feature type="domain" description="Ice-binding protein C-terminal" evidence="2">
    <location>
        <begin position="512"/>
        <end position="535"/>
    </location>
</feature>
<evidence type="ECO:0000256" key="1">
    <source>
        <dbReference type="SAM" id="Phobius"/>
    </source>
</evidence>
<dbReference type="AlphaFoldDB" id="A0AAQ3QVB9"/>